<feature type="transmembrane region" description="Helical" evidence="7">
    <location>
        <begin position="68"/>
        <end position="89"/>
    </location>
</feature>
<evidence type="ECO:0000259" key="8">
    <source>
        <dbReference type="Pfam" id="PF04039"/>
    </source>
</evidence>
<dbReference type="NCBIfam" id="NF009162">
    <property type="entry name" value="PRK12508.1"/>
    <property type="match status" value="1"/>
</dbReference>
<dbReference type="Pfam" id="PF04039">
    <property type="entry name" value="MnhB"/>
    <property type="match status" value="1"/>
</dbReference>
<sequence length="152" mass="16338">MSPHLILRVVSKLLIPIIVVFGFYVQFHGDFGPGGGFQAGVIVAVGVILYALIFGMEEARRAVPPAAVRYLMAAGVLLFAGVGVATLLMNGAGEPVNFLDYDALHPDQSHHTGQHYGILLIELGVLFTVSSVMLAIFYAFAGRIPDLPDEDW</sequence>
<keyword evidence="10" id="KW-1185">Reference proteome</keyword>
<dbReference type="EMBL" id="FNHG01000004">
    <property type="protein sequence ID" value="SDM06354.1"/>
    <property type="molecule type" value="Genomic_DNA"/>
</dbReference>
<evidence type="ECO:0000256" key="3">
    <source>
        <dbReference type="ARBA" id="ARBA00022475"/>
    </source>
</evidence>
<feature type="transmembrane region" description="Helical" evidence="7">
    <location>
        <begin position="37"/>
        <end position="56"/>
    </location>
</feature>
<feature type="transmembrane region" description="Helical" evidence="7">
    <location>
        <begin position="5"/>
        <end position="25"/>
    </location>
</feature>
<evidence type="ECO:0000313" key="10">
    <source>
        <dbReference type="Proteomes" id="UP000199759"/>
    </source>
</evidence>
<evidence type="ECO:0000313" key="9">
    <source>
        <dbReference type="EMBL" id="SDM06354.1"/>
    </source>
</evidence>
<keyword evidence="3" id="KW-1003">Cell membrane</keyword>
<comment type="subcellular location">
    <subcellularLocation>
        <location evidence="1">Cell membrane</location>
        <topology evidence="1">Multi-pass membrane protein</topology>
    </subcellularLocation>
</comment>
<feature type="domain" description="Na+/H+ antiporter MnhB subunit-related protein" evidence="8">
    <location>
        <begin position="6"/>
        <end position="134"/>
    </location>
</feature>
<feature type="transmembrane region" description="Helical" evidence="7">
    <location>
        <begin position="116"/>
        <end position="140"/>
    </location>
</feature>
<keyword evidence="5 7" id="KW-1133">Transmembrane helix</keyword>
<evidence type="ECO:0000256" key="6">
    <source>
        <dbReference type="ARBA" id="ARBA00023136"/>
    </source>
</evidence>
<dbReference type="InterPro" id="IPR007182">
    <property type="entry name" value="MnhB"/>
</dbReference>
<dbReference type="PANTHER" id="PTHR33932">
    <property type="entry name" value="NA(+)/H(+) ANTIPORTER SUBUNIT B"/>
    <property type="match status" value="1"/>
</dbReference>
<comment type="similarity">
    <text evidence="2">Belongs to the CPA3 antiporters (TC 2.A.63) subunit B family.</text>
</comment>
<dbReference type="STRING" id="144026.SAMN04488568_104172"/>
<name>A0A1G9Q5N6_9PROT</name>
<evidence type="ECO:0000256" key="4">
    <source>
        <dbReference type="ARBA" id="ARBA00022692"/>
    </source>
</evidence>
<evidence type="ECO:0000256" key="1">
    <source>
        <dbReference type="ARBA" id="ARBA00004651"/>
    </source>
</evidence>
<dbReference type="PANTHER" id="PTHR33932:SF4">
    <property type="entry name" value="NA(+)_H(+) ANTIPORTER SUBUNIT B"/>
    <property type="match status" value="1"/>
</dbReference>
<evidence type="ECO:0000256" key="5">
    <source>
        <dbReference type="ARBA" id="ARBA00022989"/>
    </source>
</evidence>
<protein>
    <submittedName>
        <fullName evidence="9">Multisubunit sodium/proton antiporter, MrpB subunit</fullName>
    </submittedName>
</protein>
<dbReference type="RefSeq" id="WP_176780266.1">
    <property type="nucleotide sequence ID" value="NZ_FNHG01000004.1"/>
</dbReference>
<gene>
    <name evidence="9" type="ORF">SAMN04488568_104172</name>
</gene>
<dbReference type="Proteomes" id="UP000199759">
    <property type="component" value="Unassembled WGS sequence"/>
</dbReference>
<keyword evidence="6 7" id="KW-0472">Membrane</keyword>
<keyword evidence="4 7" id="KW-0812">Transmembrane</keyword>
<dbReference type="AlphaFoldDB" id="A0A1G9Q5N6"/>
<evidence type="ECO:0000256" key="2">
    <source>
        <dbReference type="ARBA" id="ARBA00009425"/>
    </source>
</evidence>
<accession>A0A1G9Q5N6</accession>
<evidence type="ECO:0000256" key="7">
    <source>
        <dbReference type="SAM" id="Phobius"/>
    </source>
</evidence>
<organism evidence="9 10">
    <name type="scientific">Maricaulis salignorans</name>
    <dbReference type="NCBI Taxonomy" id="144026"/>
    <lineage>
        <taxon>Bacteria</taxon>
        <taxon>Pseudomonadati</taxon>
        <taxon>Pseudomonadota</taxon>
        <taxon>Alphaproteobacteria</taxon>
        <taxon>Maricaulales</taxon>
        <taxon>Maricaulaceae</taxon>
        <taxon>Maricaulis</taxon>
    </lineage>
</organism>
<proteinExistence type="inferred from homology"/>
<dbReference type="InterPro" id="IPR050622">
    <property type="entry name" value="CPA3_antiporter_subunitB"/>
</dbReference>
<dbReference type="GO" id="GO:0005886">
    <property type="term" value="C:plasma membrane"/>
    <property type="evidence" value="ECO:0007669"/>
    <property type="project" value="UniProtKB-SubCell"/>
</dbReference>
<reference evidence="9 10" key="1">
    <citation type="submission" date="2016-10" db="EMBL/GenBank/DDBJ databases">
        <authorList>
            <person name="de Groot N.N."/>
        </authorList>
    </citation>
    <scope>NUCLEOTIDE SEQUENCE [LARGE SCALE GENOMIC DNA]</scope>
    <source>
        <strain evidence="9 10">DSM 16077</strain>
    </source>
</reference>